<evidence type="ECO:0000256" key="1">
    <source>
        <dbReference type="ARBA" id="ARBA00004604"/>
    </source>
</evidence>
<dbReference type="EMBL" id="ML976074">
    <property type="protein sequence ID" value="KAF1939801.1"/>
    <property type="molecule type" value="Genomic_DNA"/>
</dbReference>
<dbReference type="GO" id="GO:0042790">
    <property type="term" value="P:nucleolar large rRNA transcription by RNA polymerase I"/>
    <property type="evidence" value="ECO:0007669"/>
    <property type="project" value="TreeGrafter"/>
</dbReference>
<organism evidence="14 15">
    <name type="scientific">Clathrospora elynae</name>
    <dbReference type="NCBI Taxonomy" id="706981"/>
    <lineage>
        <taxon>Eukaryota</taxon>
        <taxon>Fungi</taxon>
        <taxon>Dikarya</taxon>
        <taxon>Ascomycota</taxon>
        <taxon>Pezizomycotina</taxon>
        <taxon>Dothideomycetes</taxon>
        <taxon>Pleosporomycetidae</taxon>
        <taxon>Pleosporales</taxon>
        <taxon>Diademaceae</taxon>
        <taxon>Clathrospora</taxon>
    </lineage>
</organism>
<evidence type="ECO:0000256" key="6">
    <source>
        <dbReference type="ARBA" id="ARBA00023015"/>
    </source>
</evidence>
<protein>
    <submittedName>
        <fullName evidence="14">Uncharacterized protein</fullName>
    </submittedName>
</protein>
<dbReference type="Proteomes" id="UP000800038">
    <property type="component" value="Unassembled WGS sequence"/>
</dbReference>
<dbReference type="InterPro" id="IPR021752">
    <property type="entry name" value="TF_Rrn7_Zf"/>
</dbReference>
<dbReference type="GO" id="GO:0001164">
    <property type="term" value="F:RNA polymerase I core promoter sequence-specific DNA binding"/>
    <property type="evidence" value="ECO:0007669"/>
    <property type="project" value="InterPro"/>
</dbReference>
<evidence type="ECO:0000256" key="9">
    <source>
        <dbReference type="ARBA" id="ARBA00023242"/>
    </source>
</evidence>
<name>A0A6A5SGM4_9PLEO</name>
<keyword evidence="3" id="KW-0479">Metal-binding</keyword>
<keyword evidence="5" id="KW-0862">Zinc</keyword>
<keyword evidence="6" id="KW-0805">Transcription regulation</keyword>
<evidence type="ECO:0000256" key="4">
    <source>
        <dbReference type="ARBA" id="ARBA00022771"/>
    </source>
</evidence>
<feature type="domain" description="RRN7-type" evidence="11">
    <location>
        <begin position="10"/>
        <end position="37"/>
    </location>
</feature>
<evidence type="ECO:0000259" key="12">
    <source>
        <dbReference type="Pfam" id="PF20644"/>
    </source>
</evidence>
<dbReference type="AlphaFoldDB" id="A0A6A5SGM4"/>
<keyword evidence="9" id="KW-0539">Nucleus</keyword>
<accession>A0A6A5SGM4</accession>
<dbReference type="Pfam" id="PF11781">
    <property type="entry name" value="Zn_ribbon_RRN7"/>
    <property type="match status" value="1"/>
</dbReference>
<keyword evidence="7" id="KW-0238">DNA-binding</keyword>
<evidence type="ECO:0000313" key="15">
    <source>
        <dbReference type="Proteomes" id="UP000800038"/>
    </source>
</evidence>
<evidence type="ECO:0000256" key="2">
    <source>
        <dbReference type="ARBA" id="ARBA00006899"/>
    </source>
</evidence>
<dbReference type="GO" id="GO:0070860">
    <property type="term" value="C:RNA polymerase I core factor complex"/>
    <property type="evidence" value="ECO:0007669"/>
    <property type="project" value="InterPro"/>
</dbReference>
<feature type="domain" description="Rrn7/TAF1B C-terminal cyclin" evidence="13">
    <location>
        <begin position="248"/>
        <end position="414"/>
    </location>
</feature>
<feature type="domain" description="Rrn7/TAF1B N-terminal cyclin" evidence="12">
    <location>
        <begin position="89"/>
        <end position="225"/>
    </location>
</feature>
<comment type="similarity">
    <text evidence="2">Belongs to the RRN7/TAF1B family.</text>
</comment>
<comment type="subcellular location">
    <subcellularLocation>
        <location evidence="1">Nucleus</location>
        <location evidence="1">Nucleolus</location>
    </subcellularLocation>
</comment>
<dbReference type="InterPro" id="IPR048540">
    <property type="entry name" value="Rrn7_cyclin_N"/>
</dbReference>
<reference evidence="14" key="1">
    <citation type="journal article" date="2020" name="Stud. Mycol.">
        <title>101 Dothideomycetes genomes: a test case for predicting lifestyles and emergence of pathogens.</title>
        <authorList>
            <person name="Haridas S."/>
            <person name="Albert R."/>
            <person name="Binder M."/>
            <person name="Bloem J."/>
            <person name="Labutti K."/>
            <person name="Salamov A."/>
            <person name="Andreopoulos B."/>
            <person name="Baker S."/>
            <person name="Barry K."/>
            <person name="Bills G."/>
            <person name="Bluhm B."/>
            <person name="Cannon C."/>
            <person name="Castanera R."/>
            <person name="Culley D."/>
            <person name="Daum C."/>
            <person name="Ezra D."/>
            <person name="Gonzalez J."/>
            <person name="Henrissat B."/>
            <person name="Kuo A."/>
            <person name="Liang C."/>
            <person name="Lipzen A."/>
            <person name="Lutzoni F."/>
            <person name="Magnuson J."/>
            <person name="Mondo S."/>
            <person name="Nolan M."/>
            <person name="Ohm R."/>
            <person name="Pangilinan J."/>
            <person name="Park H.-J."/>
            <person name="Ramirez L."/>
            <person name="Alfaro M."/>
            <person name="Sun H."/>
            <person name="Tritt A."/>
            <person name="Yoshinaga Y."/>
            <person name="Zwiers L.-H."/>
            <person name="Turgeon B."/>
            <person name="Goodwin S."/>
            <person name="Spatafora J."/>
            <person name="Crous P."/>
            <person name="Grigoriev I."/>
        </authorList>
    </citation>
    <scope>NUCLEOTIDE SEQUENCE</scope>
    <source>
        <strain evidence="14">CBS 161.51</strain>
    </source>
</reference>
<keyword evidence="8" id="KW-0804">Transcription</keyword>
<keyword evidence="15" id="KW-1185">Reference proteome</keyword>
<feature type="region of interest" description="Disordered" evidence="10">
    <location>
        <begin position="542"/>
        <end position="566"/>
    </location>
</feature>
<evidence type="ECO:0000256" key="3">
    <source>
        <dbReference type="ARBA" id="ARBA00022723"/>
    </source>
</evidence>
<evidence type="ECO:0000256" key="10">
    <source>
        <dbReference type="SAM" id="MobiDB-lite"/>
    </source>
</evidence>
<dbReference type="PANTHER" id="PTHR31576">
    <property type="entry name" value="TATA BOX-BINDING PROTEIN-ASSOCIATED FACTOR RNA POLYMERASE I SUBUNIT B"/>
    <property type="match status" value="1"/>
</dbReference>
<evidence type="ECO:0000256" key="7">
    <source>
        <dbReference type="ARBA" id="ARBA00023125"/>
    </source>
</evidence>
<dbReference type="OrthoDB" id="428577at2759"/>
<evidence type="ECO:0000256" key="8">
    <source>
        <dbReference type="ARBA" id="ARBA00023163"/>
    </source>
</evidence>
<dbReference type="InterPro" id="IPR033599">
    <property type="entry name" value="TAF1B/Rrn7"/>
</dbReference>
<evidence type="ECO:0000259" key="11">
    <source>
        <dbReference type="Pfam" id="PF11781"/>
    </source>
</evidence>
<proteinExistence type="inferred from homology"/>
<evidence type="ECO:0000256" key="5">
    <source>
        <dbReference type="ARBA" id="ARBA00022833"/>
    </source>
</evidence>
<feature type="compositionally biased region" description="Basic and acidic residues" evidence="10">
    <location>
        <begin position="542"/>
        <end position="551"/>
    </location>
</feature>
<dbReference type="InterPro" id="IPR048538">
    <property type="entry name" value="Rrn7_cyclin_C"/>
</dbReference>
<keyword evidence="4" id="KW-0863">Zinc-finger</keyword>
<sequence>MAERPPKASVCGIENCRSRRFEEADDGFRYCSNGHRQQGGLARGEDDEDNYFGASKSFAKKKKEVREKKKKSSKHFTGAKALDLYLKCVQLILRHQVWFLIQEKGLPKELEEVVQGFWTLRIAQLADKIALEDPNSDSVSTLSHVVSTLEGETNEIEDTEQAPTTPRIQSRRRDRKLASAPNLQDCLALCYFGIITLGLPFTPGDIYAWVADGKLAYIQAIKLLPPAMKDCLPRRPPIYNTALTPGTPLCYSRFYRTVVDLQISYAKDHAIVWPALNVPLLTFRYIKELALPLELYDATKRVGELLGFDFAPHFNGKRLGIRHLPEAQLVGCLIVCIKLLYPLDNVKRYPRAATEPSATAMDWDEWYKIMWASKTEQRGEHEGFTNVELMMLRDKDVFDMDAGEMDQYLDFYAHAYLDEARIQKTKDTNEFQSALWETFPINGEAAHPPRPSVHETSLQQKLEVVKAVHGTMKALAAVSDEDTDVETLRPGQAYRSWKTVEELPEPAKMLYEKAAALAGLSMDMMLLAVFFTEAKMEQWRRAKTRRTDATRHSTPRGPSGSEFGGE</sequence>
<gene>
    <name evidence="14" type="ORF">EJ02DRAFT_407774</name>
</gene>
<feature type="region of interest" description="Disordered" evidence="10">
    <location>
        <begin position="152"/>
        <end position="176"/>
    </location>
</feature>
<dbReference type="Pfam" id="PF20644">
    <property type="entry name" value="Rrn7_cyclin_N"/>
    <property type="match status" value="1"/>
</dbReference>
<evidence type="ECO:0000259" key="13">
    <source>
        <dbReference type="Pfam" id="PF20645"/>
    </source>
</evidence>
<dbReference type="GO" id="GO:0008270">
    <property type="term" value="F:zinc ion binding"/>
    <property type="evidence" value="ECO:0007669"/>
    <property type="project" value="UniProtKB-KW"/>
</dbReference>
<evidence type="ECO:0000313" key="14">
    <source>
        <dbReference type="EMBL" id="KAF1939801.1"/>
    </source>
</evidence>
<dbReference type="PANTHER" id="PTHR31576:SF2">
    <property type="entry name" value="TATA BOX-BINDING PROTEIN-ASSOCIATED FACTOR RNA POLYMERASE I SUBUNIT B"/>
    <property type="match status" value="1"/>
</dbReference>
<dbReference type="Pfam" id="PF20645">
    <property type="entry name" value="Rrn7_cyclin_C"/>
    <property type="match status" value="1"/>
</dbReference>